<comment type="caution">
    <text evidence="1">The sequence shown here is derived from an EMBL/GenBank/DDBJ whole genome shotgun (WGS) entry which is preliminary data.</text>
</comment>
<sequence>MLGKDEAESIKPVKGPTFTNHITVSSTQFDAYIYNYIEIASKPIAIFQRQPNLKQLAKAFIVRAQIRFIHIFHMLRMTKNSSASMQRLVLMMGVLALLVSTELAIAVHGRTLRSTTMVVGGCEEQGGRMGVSSFGALSAANHSSNSRNSFRSLGFRLASGPSKRGPGH</sequence>
<evidence type="ECO:0000313" key="2">
    <source>
        <dbReference type="Proteomes" id="UP000593577"/>
    </source>
</evidence>
<name>A0A7J8WNT2_GOSAI</name>
<evidence type="ECO:0000313" key="1">
    <source>
        <dbReference type="EMBL" id="MBA0676520.1"/>
    </source>
</evidence>
<keyword evidence="2" id="KW-1185">Reference proteome</keyword>
<dbReference type="Proteomes" id="UP000593577">
    <property type="component" value="Unassembled WGS sequence"/>
</dbReference>
<protein>
    <submittedName>
        <fullName evidence="1">Uncharacterized protein</fullName>
    </submittedName>
</protein>
<dbReference type="AlphaFoldDB" id="A0A7J8WNT2"/>
<proteinExistence type="predicted"/>
<accession>A0A7J8WNT2</accession>
<reference evidence="1 2" key="1">
    <citation type="journal article" date="2019" name="Genome Biol. Evol.">
        <title>Insights into the evolution of the New World diploid cottons (Gossypium, subgenus Houzingenia) based on genome sequencing.</title>
        <authorList>
            <person name="Grover C.E."/>
            <person name="Arick M.A. 2nd"/>
            <person name="Thrash A."/>
            <person name="Conover J.L."/>
            <person name="Sanders W.S."/>
            <person name="Peterson D.G."/>
            <person name="Frelichowski J.E."/>
            <person name="Scheffler J.A."/>
            <person name="Scheffler B.E."/>
            <person name="Wendel J.F."/>
        </authorList>
    </citation>
    <scope>NUCLEOTIDE SEQUENCE [LARGE SCALE GENOMIC DNA]</scope>
    <source>
        <strain evidence="1">185</strain>
        <tissue evidence="1">Leaf</tissue>
    </source>
</reference>
<organism evidence="1 2">
    <name type="scientific">Gossypium aridum</name>
    <name type="common">American cotton</name>
    <name type="synonym">Erioxylum aridum</name>
    <dbReference type="NCBI Taxonomy" id="34290"/>
    <lineage>
        <taxon>Eukaryota</taxon>
        <taxon>Viridiplantae</taxon>
        <taxon>Streptophyta</taxon>
        <taxon>Embryophyta</taxon>
        <taxon>Tracheophyta</taxon>
        <taxon>Spermatophyta</taxon>
        <taxon>Magnoliopsida</taxon>
        <taxon>eudicotyledons</taxon>
        <taxon>Gunneridae</taxon>
        <taxon>Pentapetalae</taxon>
        <taxon>rosids</taxon>
        <taxon>malvids</taxon>
        <taxon>Malvales</taxon>
        <taxon>Malvaceae</taxon>
        <taxon>Malvoideae</taxon>
        <taxon>Gossypium</taxon>
    </lineage>
</organism>
<gene>
    <name evidence="1" type="ORF">Goari_017995</name>
</gene>
<dbReference type="EMBL" id="JABFAA010000002">
    <property type="protein sequence ID" value="MBA0676520.1"/>
    <property type="molecule type" value="Genomic_DNA"/>
</dbReference>